<sequence>MERSAWRRCRSSGFGARASGAANVFDSSSPRSRMRACGGAPGGPTVTWSLPIPCRTRPKGRQASASQCRLSLRFRSWPAACASSRPSISFWRGLRGWHMSLRCCFSHQFGAPSSLCRSGARGSDQPKRRVRRSSTASQAARLAGPGGSGLKARSAPSGRATQRGRSMFSSSRFRCVCVVMNGGGRKRTGTPAKPISRQSASARLTAPRKAGSPALNWRVSMSSAAKDSTAERYFRAPGASRIAARAIAGSPRRISGGGSRRKRRGPVAAGLRISGALI</sequence>
<evidence type="ECO:0000313" key="3">
    <source>
        <dbReference type="Proteomes" id="UP000199093"/>
    </source>
</evidence>
<feature type="region of interest" description="Disordered" evidence="1">
    <location>
        <begin position="185"/>
        <end position="211"/>
    </location>
</feature>
<protein>
    <submittedName>
        <fullName evidence="2">Uncharacterized protein</fullName>
    </submittedName>
</protein>
<evidence type="ECO:0000313" key="2">
    <source>
        <dbReference type="EMBL" id="SDJ39883.1"/>
    </source>
</evidence>
<gene>
    <name evidence="2" type="ORF">SAMN04487993_102943</name>
</gene>
<dbReference type="EMBL" id="FNEJ01000029">
    <property type="protein sequence ID" value="SDJ39883.1"/>
    <property type="molecule type" value="Genomic_DNA"/>
</dbReference>
<dbReference type="Proteomes" id="UP000199093">
    <property type="component" value="Unassembled WGS sequence"/>
</dbReference>
<name>A0A1G8TEN2_9RHOB</name>
<evidence type="ECO:0000256" key="1">
    <source>
        <dbReference type="SAM" id="MobiDB-lite"/>
    </source>
</evidence>
<organism evidence="2 3">
    <name type="scientific">Salipiger marinus</name>
    <dbReference type="NCBI Taxonomy" id="555512"/>
    <lineage>
        <taxon>Bacteria</taxon>
        <taxon>Pseudomonadati</taxon>
        <taxon>Pseudomonadota</taxon>
        <taxon>Alphaproteobacteria</taxon>
        <taxon>Rhodobacterales</taxon>
        <taxon>Roseobacteraceae</taxon>
        <taxon>Salipiger</taxon>
    </lineage>
</organism>
<dbReference type="AlphaFoldDB" id="A0A1G8TEN2"/>
<proteinExistence type="predicted"/>
<keyword evidence="3" id="KW-1185">Reference proteome</keyword>
<accession>A0A1G8TEN2</accession>
<reference evidence="2 3" key="1">
    <citation type="submission" date="2016-10" db="EMBL/GenBank/DDBJ databases">
        <authorList>
            <person name="de Groot N.N."/>
        </authorList>
    </citation>
    <scope>NUCLEOTIDE SEQUENCE [LARGE SCALE GENOMIC DNA]</scope>
    <source>
        <strain evidence="2 3">DSM 26424</strain>
    </source>
</reference>
<feature type="region of interest" description="Disordered" evidence="1">
    <location>
        <begin position="116"/>
        <end position="167"/>
    </location>
</feature>